<accession>A0A3R9FLQ5</accession>
<evidence type="ECO:0000256" key="2">
    <source>
        <dbReference type="ARBA" id="ARBA00008835"/>
    </source>
</evidence>
<dbReference type="PIRSF" id="PIRSF005419">
    <property type="entry name" value="FlhA"/>
    <property type="match status" value="1"/>
</dbReference>
<dbReference type="InterPro" id="IPR001712">
    <property type="entry name" value="T3SS_FHIPEP"/>
</dbReference>
<dbReference type="RefSeq" id="WP_125321608.1">
    <property type="nucleotide sequence ID" value="NZ_AP024889.1"/>
</dbReference>
<dbReference type="InterPro" id="IPR042193">
    <property type="entry name" value="FHIPEP_3"/>
</dbReference>
<dbReference type="NCBIfam" id="TIGR01399">
    <property type="entry name" value="hrcV"/>
    <property type="match status" value="1"/>
</dbReference>
<evidence type="ECO:0000256" key="9">
    <source>
        <dbReference type="SAM" id="MobiDB-lite"/>
    </source>
</evidence>
<feature type="region of interest" description="Disordered" evidence="9">
    <location>
        <begin position="326"/>
        <end position="345"/>
    </location>
</feature>
<evidence type="ECO:0000256" key="3">
    <source>
        <dbReference type="ARBA" id="ARBA00022448"/>
    </source>
</evidence>
<evidence type="ECO:0000256" key="4">
    <source>
        <dbReference type="ARBA" id="ARBA00022475"/>
    </source>
</evidence>
<organism evidence="11 12">
    <name type="scientific">Vibrio pectenicida</name>
    <dbReference type="NCBI Taxonomy" id="62763"/>
    <lineage>
        <taxon>Bacteria</taxon>
        <taxon>Pseudomonadati</taxon>
        <taxon>Pseudomonadota</taxon>
        <taxon>Gammaproteobacteria</taxon>
        <taxon>Vibrionales</taxon>
        <taxon>Vibrionaceae</taxon>
        <taxon>Vibrio</taxon>
    </lineage>
</organism>
<comment type="subcellular location">
    <subcellularLocation>
        <location evidence="1">Cell inner membrane</location>
        <topology evidence="1">Multi-pass membrane protein</topology>
    </subcellularLocation>
</comment>
<keyword evidence="12" id="KW-1185">Reference proteome</keyword>
<name>A0A3R9FLQ5_9VIBR</name>
<keyword evidence="8 10" id="KW-0472">Membrane</keyword>
<dbReference type="Gene3D" id="3.40.30.60">
    <property type="entry name" value="FHIPEP family, domain 1"/>
    <property type="match status" value="1"/>
</dbReference>
<evidence type="ECO:0000313" key="12">
    <source>
        <dbReference type="Proteomes" id="UP000269041"/>
    </source>
</evidence>
<keyword evidence="7 10" id="KW-1133">Transmembrane helix</keyword>
<keyword evidence="4" id="KW-1003">Cell membrane</keyword>
<reference evidence="11 12" key="1">
    <citation type="submission" date="2018-12" db="EMBL/GenBank/DDBJ databases">
        <title>Genomic taxonomy of the Vibrionaceae family.</title>
        <authorList>
            <person name="Gomez-Gil B."/>
            <person name="Enciso-Ibarra K."/>
        </authorList>
    </citation>
    <scope>NUCLEOTIDE SEQUENCE [LARGE SCALE GENOMIC DNA]</scope>
    <source>
        <strain evidence="11 12">CAIM 594</strain>
    </source>
</reference>
<dbReference type="NCBIfam" id="NF009363">
    <property type="entry name" value="PRK12720.1"/>
    <property type="match status" value="1"/>
</dbReference>
<feature type="transmembrane region" description="Helical" evidence="10">
    <location>
        <begin position="72"/>
        <end position="93"/>
    </location>
</feature>
<dbReference type="InterPro" id="IPR042194">
    <property type="entry name" value="FHIPEP_1"/>
</dbReference>
<evidence type="ECO:0000256" key="6">
    <source>
        <dbReference type="ARBA" id="ARBA00022692"/>
    </source>
</evidence>
<dbReference type="InterPro" id="IPR006302">
    <property type="entry name" value="T3SS_HrcV"/>
</dbReference>
<dbReference type="InterPro" id="IPR025505">
    <property type="entry name" value="FHIPEP_CS"/>
</dbReference>
<feature type="transmembrane region" description="Helical" evidence="10">
    <location>
        <begin position="17"/>
        <end position="35"/>
    </location>
</feature>
<dbReference type="InterPro" id="IPR042196">
    <property type="entry name" value="FHIPEP_4"/>
</dbReference>
<dbReference type="GO" id="GO:0005886">
    <property type="term" value="C:plasma membrane"/>
    <property type="evidence" value="ECO:0007669"/>
    <property type="project" value="UniProtKB-SubCell"/>
</dbReference>
<keyword evidence="6 10" id="KW-0812">Transmembrane</keyword>
<dbReference type="PROSITE" id="PS00994">
    <property type="entry name" value="FHIPEP"/>
    <property type="match status" value="1"/>
</dbReference>
<evidence type="ECO:0000256" key="8">
    <source>
        <dbReference type="ARBA" id="ARBA00023136"/>
    </source>
</evidence>
<dbReference type="PRINTS" id="PR00949">
    <property type="entry name" value="TYPE3IMAPROT"/>
</dbReference>
<evidence type="ECO:0000313" key="11">
    <source>
        <dbReference type="EMBL" id="RSD30954.1"/>
    </source>
</evidence>
<keyword evidence="5" id="KW-0997">Cell inner membrane</keyword>
<dbReference type="OrthoDB" id="9759185at2"/>
<evidence type="ECO:0000256" key="1">
    <source>
        <dbReference type="ARBA" id="ARBA00004429"/>
    </source>
</evidence>
<feature type="transmembrane region" description="Helical" evidence="10">
    <location>
        <begin position="199"/>
        <end position="220"/>
    </location>
</feature>
<feature type="transmembrane region" description="Helical" evidence="10">
    <location>
        <begin position="41"/>
        <end position="60"/>
    </location>
</feature>
<dbReference type="GO" id="GO:0009306">
    <property type="term" value="P:protein secretion"/>
    <property type="evidence" value="ECO:0007669"/>
    <property type="project" value="InterPro"/>
</dbReference>
<feature type="transmembrane region" description="Helical" evidence="10">
    <location>
        <begin position="113"/>
        <end position="131"/>
    </location>
</feature>
<protein>
    <submittedName>
        <fullName evidence="11">EscV/YscV/HrcV family type III secretion system export apparatus protein</fullName>
    </submittedName>
</protein>
<sequence>MSVATRWLAKAAGRQDIVLSAMLIIAVFMMILPLPTTLVDVLIALNLGMSIILLMIAIYIRDPLEFSAFPSMLLITTLYRLALTISTSRLILLQHDAGEIVYTFGDFVVGGNLAVGIIVFAIITIVQFIVITKGSERVAEVSARFSLDGMPGKQMSIDGDMRAGIIDAKEAKRQRSVVQKESQLYGAMDGAMKFVKGDAIASVIVILTNIFGGIAVGVLQHNMSASEAISTYAILSVGDGLIAQIPSLLISITAGLIVTRVPGETKNNLANELVEQICRQPSSLQMAAAVMFVFAIIPGFPWFVFAPLGMAVMGASFWITRENKSKENNQGFSSPAAKDEGNDQEMTPGAVPLMLAIGSKVMEDNLAKSLQTLRWKLFEKLGLPLPEIQLQILRNEKSDEFELFLYQEPIVKLNIPEQTLLVLTKIDGIEGQQSKLAFNQQILHWYSFDSMANIEQSGVEYYQGNEIANYLVEAATQHYAKEFLGVQETRYLMDSMEMRYSELVKELQRLLPVSKITEILQRLVEENISIRDLRTIFETLVEWASKEKDTIMLTEYVRVALRRHIRRKFTAKEGWIPMILIGDAIENQIRESIRQSAVGSYSALDPEDEQKIIALIKDKLPNHIPCVVSTSLDVRRFLRKIIEPSMPMTPVLSFQEIGEDASIKVIAQVDILAEVPNAIAG</sequence>
<comment type="similarity">
    <text evidence="2">Belongs to the FHIPEP (flagella/HR/invasion proteins export pore) family.</text>
</comment>
<dbReference type="Gene3D" id="3.40.50.12790">
    <property type="entry name" value="FHIPEP family, domain 4"/>
    <property type="match status" value="1"/>
</dbReference>
<dbReference type="Pfam" id="PF00771">
    <property type="entry name" value="FHIPEP"/>
    <property type="match status" value="1"/>
</dbReference>
<proteinExistence type="inferred from homology"/>
<gene>
    <name evidence="11" type="ORF">EJA03_11355</name>
</gene>
<dbReference type="Gene3D" id="1.10.8.540">
    <property type="entry name" value="FHIPEP family, domain 3"/>
    <property type="match status" value="1"/>
</dbReference>
<dbReference type="PANTHER" id="PTHR30161">
    <property type="entry name" value="FLAGELLAR EXPORT PROTEIN, MEMBRANE FLHA SUBUNIT-RELATED"/>
    <property type="match status" value="1"/>
</dbReference>
<keyword evidence="3" id="KW-0813">Transport</keyword>
<evidence type="ECO:0000256" key="7">
    <source>
        <dbReference type="ARBA" id="ARBA00022989"/>
    </source>
</evidence>
<feature type="transmembrane region" description="Helical" evidence="10">
    <location>
        <begin position="289"/>
        <end position="319"/>
    </location>
</feature>
<feature type="transmembrane region" description="Helical" evidence="10">
    <location>
        <begin position="232"/>
        <end position="258"/>
    </location>
</feature>
<dbReference type="PANTHER" id="PTHR30161:SF3">
    <property type="entry name" value="SECRETION SYSTEM APPARATUS PROTEIN SSAV"/>
    <property type="match status" value="1"/>
</dbReference>
<dbReference type="Proteomes" id="UP000269041">
    <property type="component" value="Unassembled WGS sequence"/>
</dbReference>
<evidence type="ECO:0000256" key="10">
    <source>
        <dbReference type="SAM" id="Phobius"/>
    </source>
</evidence>
<evidence type="ECO:0000256" key="5">
    <source>
        <dbReference type="ARBA" id="ARBA00022519"/>
    </source>
</evidence>
<dbReference type="EMBL" id="RSFA01000047">
    <property type="protein sequence ID" value="RSD30954.1"/>
    <property type="molecule type" value="Genomic_DNA"/>
</dbReference>
<comment type="caution">
    <text evidence="11">The sequence shown here is derived from an EMBL/GenBank/DDBJ whole genome shotgun (WGS) entry which is preliminary data.</text>
</comment>
<dbReference type="AlphaFoldDB" id="A0A3R9FLQ5"/>